<reference evidence="1 2" key="1">
    <citation type="journal article" date="2023" name="ACS Omega">
        <title>Identification of the Neoaspergillic Acid Biosynthesis Gene Cluster by Establishing an In Vitro CRISPR-Ribonucleoprotein Genetic System in Aspergillus melleus.</title>
        <authorList>
            <person name="Yuan B."/>
            <person name="Grau M.F."/>
            <person name="Murata R.M."/>
            <person name="Torok T."/>
            <person name="Venkateswaran K."/>
            <person name="Stajich J.E."/>
            <person name="Wang C.C.C."/>
        </authorList>
    </citation>
    <scope>NUCLEOTIDE SEQUENCE [LARGE SCALE GENOMIC DNA]</scope>
    <source>
        <strain evidence="1 2">IMV 1140</strain>
    </source>
</reference>
<dbReference type="EMBL" id="JAOPJF010000011">
    <property type="protein sequence ID" value="KAK1147587.1"/>
    <property type="molecule type" value="Genomic_DNA"/>
</dbReference>
<evidence type="ECO:0000313" key="1">
    <source>
        <dbReference type="EMBL" id="KAK1147587.1"/>
    </source>
</evidence>
<protein>
    <submittedName>
        <fullName evidence="1">Uncharacterized protein</fullName>
    </submittedName>
</protein>
<sequence>MGRLNYSARRISGVKAAQVISKDLAAGRDPTLEIDVSNKKISDEGFTQFIDDLIQCIKYRDDDHLAGLARVVELHVSGNELTVQSLVKLGEVVALSKGDLQELDISNNNIEVKTPEEKQIWSDFLSSFKDCYMLKKFDLGGNPLGAAGMEILARVYIKSDLDFLEVDAEDMIGRAADEIEVLAKNITALKVKSDENESPKSSGQKKSPNKGKSAKQSGKSSRKDVAHSADAQLVEGAYSSSATLPTEKVQAKLKHFACTRGLRSIPYLIVSDIPMTSGSAVHLASMLEVQRTPEQLLEFLPKGKTLTLPEEAQVCKGIIWQPCYNLADYACNLLSISERIHDLKDIPDPEEADDEADEDCDDTLGHSSSDQPVTRKMGTLEMRKMQSKKYVEFTRLNKRLRMEALKNEGVKSFEIWITALRLMLVSRALLLEDRDRTSDSPAEDEEESDQPVEPEDPEESAPNPVKKIIRDPSEDERVEQLRNLPRQPPMPMTSHGPFYPGTDEFFANFPALSPVPTIHVEEVVAEDENDDSEASNEVESPSTKDALSSAASPPHRPGKTNTRILATREPEKSGWRYGLSLRLWRRIIADAVGANQVLDDEQQEQILRYASNWEAVRYEMTITGAEDHQQIWKFLETVHCFTYSRQ</sequence>
<comment type="caution">
    <text evidence="1">The sequence shown here is derived from an EMBL/GenBank/DDBJ whole genome shotgun (WGS) entry which is preliminary data.</text>
</comment>
<dbReference type="Proteomes" id="UP001177260">
    <property type="component" value="Unassembled WGS sequence"/>
</dbReference>
<proteinExistence type="predicted"/>
<evidence type="ECO:0000313" key="2">
    <source>
        <dbReference type="Proteomes" id="UP001177260"/>
    </source>
</evidence>
<organism evidence="1 2">
    <name type="scientific">Aspergillus melleus</name>
    <dbReference type="NCBI Taxonomy" id="138277"/>
    <lineage>
        <taxon>Eukaryota</taxon>
        <taxon>Fungi</taxon>
        <taxon>Dikarya</taxon>
        <taxon>Ascomycota</taxon>
        <taxon>Pezizomycotina</taxon>
        <taxon>Eurotiomycetes</taxon>
        <taxon>Eurotiomycetidae</taxon>
        <taxon>Eurotiales</taxon>
        <taxon>Aspergillaceae</taxon>
        <taxon>Aspergillus</taxon>
        <taxon>Aspergillus subgen. Circumdati</taxon>
    </lineage>
</organism>
<keyword evidence="2" id="KW-1185">Reference proteome</keyword>
<gene>
    <name evidence="1" type="ORF">N8T08_000929</name>
</gene>
<accession>A0ACC3BAI5</accession>
<name>A0ACC3BAI5_9EURO</name>